<evidence type="ECO:0000313" key="2">
    <source>
        <dbReference type="EMBL" id="PRW59725.1"/>
    </source>
</evidence>
<protein>
    <recommendedName>
        <fullName evidence="4">PARP-type domain-containing protein</fullName>
    </recommendedName>
</protein>
<organism evidence="2 3">
    <name type="scientific">Chlorella sorokiniana</name>
    <name type="common">Freshwater green alga</name>
    <dbReference type="NCBI Taxonomy" id="3076"/>
    <lineage>
        <taxon>Eukaryota</taxon>
        <taxon>Viridiplantae</taxon>
        <taxon>Chlorophyta</taxon>
        <taxon>core chlorophytes</taxon>
        <taxon>Trebouxiophyceae</taxon>
        <taxon>Chlorellales</taxon>
        <taxon>Chlorellaceae</taxon>
        <taxon>Chlorella clade</taxon>
        <taxon>Chlorella</taxon>
    </lineage>
</organism>
<name>A0A2P6U082_CHLSO</name>
<reference evidence="2 3" key="1">
    <citation type="journal article" date="2018" name="Plant J.">
        <title>Genome sequences of Chlorella sorokiniana UTEX 1602 and Micractinium conductrix SAG 241.80: implications to maltose excretion by a green alga.</title>
        <authorList>
            <person name="Arriola M.B."/>
            <person name="Velmurugan N."/>
            <person name="Zhang Y."/>
            <person name="Plunkett M.H."/>
            <person name="Hondzo H."/>
            <person name="Barney B.M."/>
        </authorList>
    </citation>
    <scope>NUCLEOTIDE SEQUENCE [LARGE SCALE GENOMIC DNA]</scope>
    <source>
        <strain evidence="3">UTEX 1602</strain>
    </source>
</reference>
<dbReference type="OrthoDB" id="514226at2759"/>
<accession>A0A2P6U082</accession>
<feature type="region of interest" description="Disordered" evidence="1">
    <location>
        <begin position="51"/>
        <end position="76"/>
    </location>
</feature>
<feature type="region of interest" description="Disordered" evidence="1">
    <location>
        <begin position="210"/>
        <end position="317"/>
    </location>
</feature>
<dbReference type="AlphaFoldDB" id="A0A2P6U082"/>
<evidence type="ECO:0008006" key="4">
    <source>
        <dbReference type="Google" id="ProtNLM"/>
    </source>
</evidence>
<feature type="compositionally biased region" description="Gly residues" evidence="1">
    <location>
        <begin position="55"/>
        <end position="64"/>
    </location>
</feature>
<feature type="compositionally biased region" description="Gly residues" evidence="1">
    <location>
        <begin position="290"/>
        <end position="305"/>
    </location>
</feature>
<gene>
    <name evidence="2" type="ORF">C2E21_1933</name>
</gene>
<sequence length="317" mass="33349">MPSPSDFRKAFGLGVEQVLGGAWRITSSSFGHEVKEQNERYEFPASLEVEWTAGSSGGSGGGSKRGADRRRRELEAAWEQQTREKRIVYSAYGSPYECFFVKLPKVTPLDDGGSSYQITALGRAVRRRDIPTLKEERAAERTAAGGAGEVSNEDERRYLSGYRVIKSRFGTSKCSICGQTIDPGVKIAKGKGDTGRGGWAHAICLVQQMKSKAGGGSKQGGRKKTEEEAAEEAGSNSSSSAEERSEAEPPPPKRQRKAAGAAAKGGRSGSGSGRKGGRGGKAAAVAGSQRGSGSGSKAKVGGGAAGQRQRASTRREE</sequence>
<comment type="caution">
    <text evidence="2">The sequence shown here is derived from an EMBL/GenBank/DDBJ whole genome shotgun (WGS) entry which is preliminary data.</text>
</comment>
<proteinExistence type="predicted"/>
<keyword evidence="3" id="KW-1185">Reference proteome</keyword>
<dbReference type="Proteomes" id="UP000239899">
    <property type="component" value="Unassembled WGS sequence"/>
</dbReference>
<dbReference type="EMBL" id="LHPG02000003">
    <property type="protein sequence ID" value="PRW59725.1"/>
    <property type="molecule type" value="Genomic_DNA"/>
</dbReference>
<evidence type="ECO:0000313" key="3">
    <source>
        <dbReference type="Proteomes" id="UP000239899"/>
    </source>
</evidence>
<evidence type="ECO:0000256" key="1">
    <source>
        <dbReference type="SAM" id="MobiDB-lite"/>
    </source>
</evidence>